<dbReference type="InterPro" id="IPR027277">
    <property type="entry name" value="NadC/ModD"/>
</dbReference>
<dbReference type="AlphaFoldDB" id="A0A835LKN0"/>
<sequence length="230" mass="25190">MRSRERNATFAPPVTSDYHKAKVLFVSIAFSPPDSQLKLKASYCNGKSTAILVDHFNALIKLALSEDADDRGDVTCLAIVPIDMKVEAHFFAKEDDIIVGISLAEMIFNEVDPSLEVEWFKKDGDSVSKGTQFGKVFEVISKQCEDPVSILPELHWGEIASRGTHKFTYVGLLLLIGGDVYEYEKECGGLGQENIANQLLAWMAYTSNNPSDTDGDVEHAIDASALALAS</sequence>
<feature type="domain" description="Quinolinate phosphoribosyl transferase N-terminal" evidence="1">
    <location>
        <begin position="73"/>
        <end position="134"/>
    </location>
</feature>
<dbReference type="PANTHER" id="PTHR32179">
    <property type="entry name" value="NICOTINATE-NUCLEOTIDE PYROPHOSPHORYLASE [CARBOXYLATING]"/>
    <property type="match status" value="1"/>
</dbReference>
<dbReference type="InterPro" id="IPR022412">
    <property type="entry name" value="Quinolinate_PRibosylTrfase_N"/>
</dbReference>
<protein>
    <recommendedName>
        <fullName evidence="1">Quinolinate phosphoribosyl transferase N-terminal domain-containing protein</fullName>
    </recommendedName>
</protein>
<dbReference type="GO" id="GO:0004514">
    <property type="term" value="F:nicotinate-nucleotide diphosphorylase (carboxylating) activity"/>
    <property type="evidence" value="ECO:0007669"/>
    <property type="project" value="TreeGrafter"/>
</dbReference>
<evidence type="ECO:0000313" key="2">
    <source>
        <dbReference type="EMBL" id="KAF9590816.1"/>
    </source>
</evidence>
<dbReference type="EMBL" id="JADFTS010000009">
    <property type="protein sequence ID" value="KAF9590816.1"/>
    <property type="molecule type" value="Genomic_DNA"/>
</dbReference>
<dbReference type="SUPFAM" id="SSF54675">
    <property type="entry name" value="Nicotinate/Quinolinate PRTase N-terminal domain-like"/>
    <property type="match status" value="1"/>
</dbReference>
<reference evidence="2 3" key="1">
    <citation type="submission" date="2020-10" db="EMBL/GenBank/DDBJ databases">
        <title>The Coptis chinensis genome and diversification of protoberbering-type alkaloids.</title>
        <authorList>
            <person name="Wang B."/>
            <person name="Shu S."/>
            <person name="Song C."/>
            <person name="Liu Y."/>
        </authorList>
    </citation>
    <scope>NUCLEOTIDE SEQUENCE [LARGE SCALE GENOMIC DNA]</scope>
    <source>
        <strain evidence="2">HL-2020</strain>
        <tissue evidence="2">Leaf</tissue>
    </source>
</reference>
<dbReference type="Pfam" id="PF02749">
    <property type="entry name" value="QRPTase_N"/>
    <property type="match status" value="1"/>
</dbReference>
<dbReference type="OrthoDB" id="10067394at2759"/>
<dbReference type="Gene3D" id="3.90.1170.20">
    <property type="entry name" value="Quinolinate phosphoribosyl transferase, N-terminal domain"/>
    <property type="match status" value="1"/>
</dbReference>
<evidence type="ECO:0000313" key="3">
    <source>
        <dbReference type="Proteomes" id="UP000631114"/>
    </source>
</evidence>
<name>A0A835LKN0_9MAGN</name>
<dbReference type="Proteomes" id="UP000631114">
    <property type="component" value="Unassembled WGS sequence"/>
</dbReference>
<comment type="caution">
    <text evidence="2">The sequence shown here is derived from an EMBL/GenBank/DDBJ whole genome shotgun (WGS) entry which is preliminary data.</text>
</comment>
<keyword evidence="3" id="KW-1185">Reference proteome</keyword>
<dbReference type="InterPro" id="IPR037128">
    <property type="entry name" value="Quinolinate_PRibosylTase_N_sf"/>
</dbReference>
<dbReference type="PANTHER" id="PTHR32179:SF3">
    <property type="entry name" value="NICOTINATE-NUCLEOTIDE PYROPHOSPHORYLASE [CARBOXYLATING]"/>
    <property type="match status" value="1"/>
</dbReference>
<dbReference type="GO" id="GO:0005737">
    <property type="term" value="C:cytoplasm"/>
    <property type="evidence" value="ECO:0007669"/>
    <property type="project" value="TreeGrafter"/>
</dbReference>
<accession>A0A835LKN0</accession>
<gene>
    <name evidence="2" type="ORF">IFM89_038538</name>
</gene>
<proteinExistence type="predicted"/>
<organism evidence="2 3">
    <name type="scientific">Coptis chinensis</name>
    <dbReference type="NCBI Taxonomy" id="261450"/>
    <lineage>
        <taxon>Eukaryota</taxon>
        <taxon>Viridiplantae</taxon>
        <taxon>Streptophyta</taxon>
        <taxon>Embryophyta</taxon>
        <taxon>Tracheophyta</taxon>
        <taxon>Spermatophyta</taxon>
        <taxon>Magnoliopsida</taxon>
        <taxon>Ranunculales</taxon>
        <taxon>Ranunculaceae</taxon>
        <taxon>Coptidoideae</taxon>
        <taxon>Coptis</taxon>
    </lineage>
</organism>
<dbReference type="GO" id="GO:0009435">
    <property type="term" value="P:NAD+ biosynthetic process"/>
    <property type="evidence" value="ECO:0007669"/>
    <property type="project" value="TreeGrafter"/>
</dbReference>
<dbReference type="GO" id="GO:0034213">
    <property type="term" value="P:quinolinate catabolic process"/>
    <property type="evidence" value="ECO:0007669"/>
    <property type="project" value="TreeGrafter"/>
</dbReference>
<evidence type="ECO:0000259" key="1">
    <source>
        <dbReference type="Pfam" id="PF02749"/>
    </source>
</evidence>